<dbReference type="InterPro" id="IPR006638">
    <property type="entry name" value="Elp3/MiaA/NifB-like_rSAM"/>
</dbReference>
<dbReference type="SFLD" id="SFLDF00271">
    <property type="entry name" value="lipoyl_synthase"/>
    <property type="match status" value="1"/>
</dbReference>
<dbReference type="InterPro" id="IPR058240">
    <property type="entry name" value="rSAM_sf"/>
</dbReference>
<keyword evidence="5 8" id="KW-0408">Iron</keyword>
<dbReference type="NCBIfam" id="NF009544">
    <property type="entry name" value="PRK12928.1"/>
    <property type="match status" value="1"/>
</dbReference>
<keyword evidence="3 8" id="KW-0949">S-adenosyl-L-methionine</keyword>
<evidence type="ECO:0000256" key="3">
    <source>
        <dbReference type="ARBA" id="ARBA00022691"/>
    </source>
</evidence>
<dbReference type="InterPro" id="IPR031691">
    <property type="entry name" value="LIAS_N"/>
</dbReference>
<keyword evidence="4 8" id="KW-0479">Metal-binding</keyword>
<dbReference type="SUPFAM" id="SSF102114">
    <property type="entry name" value="Radical SAM enzymes"/>
    <property type="match status" value="1"/>
</dbReference>
<evidence type="ECO:0000313" key="11">
    <source>
        <dbReference type="EMBL" id="MDC0683101.1"/>
    </source>
</evidence>
<comment type="cofactor">
    <cofactor evidence="8">
        <name>[4Fe-4S] cluster</name>
        <dbReference type="ChEBI" id="CHEBI:49883"/>
    </cofactor>
    <text evidence="8">Binds 2 [4Fe-4S] clusters per subunit. One cluster is coordinated with 3 cysteines and an exchangeable S-adenosyl-L-methionine.</text>
</comment>
<dbReference type="Gene3D" id="3.20.20.70">
    <property type="entry name" value="Aldolase class I"/>
    <property type="match status" value="1"/>
</dbReference>
<feature type="binding site" evidence="8">
    <location>
        <position position="37"/>
    </location>
    <ligand>
        <name>[4Fe-4S] cluster</name>
        <dbReference type="ChEBI" id="CHEBI:49883"/>
        <label>1</label>
    </ligand>
</feature>
<dbReference type="Pfam" id="PF04055">
    <property type="entry name" value="Radical_SAM"/>
    <property type="match status" value="1"/>
</dbReference>
<evidence type="ECO:0000256" key="4">
    <source>
        <dbReference type="ARBA" id="ARBA00022723"/>
    </source>
</evidence>
<feature type="binding site" evidence="8">
    <location>
        <position position="48"/>
    </location>
    <ligand>
        <name>[4Fe-4S] cluster</name>
        <dbReference type="ChEBI" id="CHEBI:49883"/>
        <label>1</label>
    </ligand>
</feature>
<feature type="region of interest" description="Disordered" evidence="9">
    <location>
        <begin position="345"/>
        <end position="382"/>
    </location>
</feature>
<dbReference type="EMBL" id="JAQNDK010000004">
    <property type="protein sequence ID" value="MDC0683101.1"/>
    <property type="molecule type" value="Genomic_DNA"/>
</dbReference>
<comment type="similarity">
    <text evidence="8">Belongs to the radical SAM superfamily. Lipoyl synthase family.</text>
</comment>
<feature type="binding site" evidence="8">
    <location>
        <position position="63"/>
    </location>
    <ligand>
        <name>[4Fe-4S] cluster</name>
        <dbReference type="ChEBI" id="CHEBI:49883"/>
        <label>2</label>
        <note>4Fe-4S-S-AdoMet</note>
    </ligand>
</feature>
<keyword evidence="1 8" id="KW-0004">4Fe-4S</keyword>
<evidence type="ECO:0000256" key="7">
    <source>
        <dbReference type="ARBA" id="ARBA00047326"/>
    </source>
</evidence>
<feature type="binding site" evidence="8">
    <location>
        <position position="70"/>
    </location>
    <ligand>
        <name>[4Fe-4S] cluster</name>
        <dbReference type="ChEBI" id="CHEBI:49883"/>
        <label>2</label>
        <note>4Fe-4S-S-AdoMet</note>
    </ligand>
</feature>
<keyword evidence="8" id="KW-0963">Cytoplasm</keyword>
<dbReference type="Proteomes" id="UP001217485">
    <property type="component" value="Unassembled WGS sequence"/>
</dbReference>
<comment type="catalytic activity">
    <reaction evidence="7 8">
        <text>[[Fe-S] cluster scaffold protein carrying a second [4Fe-4S](2+) cluster] + N(6)-octanoyl-L-lysyl-[protein] + 2 oxidized [2Fe-2S]-[ferredoxin] + 2 S-adenosyl-L-methionine + 4 H(+) = [[Fe-S] cluster scaffold protein] + N(6)-[(R)-dihydrolipoyl]-L-lysyl-[protein] + 4 Fe(3+) + 2 hydrogen sulfide + 2 5'-deoxyadenosine + 2 L-methionine + 2 reduced [2Fe-2S]-[ferredoxin]</text>
        <dbReference type="Rhea" id="RHEA:16585"/>
        <dbReference type="Rhea" id="RHEA-COMP:9928"/>
        <dbReference type="Rhea" id="RHEA-COMP:10000"/>
        <dbReference type="Rhea" id="RHEA-COMP:10001"/>
        <dbReference type="Rhea" id="RHEA-COMP:10475"/>
        <dbReference type="Rhea" id="RHEA-COMP:14568"/>
        <dbReference type="Rhea" id="RHEA-COMP:14569"/>
        <dbReference type="ChEBI" id="CHEBI:15378"/>
        <dbReference type="ChEBI" id="CHEBI:17319"/>
        <dbReference type="ChEBI" id="CHEBI:29034"/>
        <dbReference type="ChEBI" id="CHEBI:29919"/>
        <dbReference type="ChEBI" id="CHEBI:33722"/>
        <dbReference type="ChEBI" id="CHEBI:33737"/>
        <dbReference type="ChEBI" id="CHEBI:33738"/>
        <dbReference type="ChEBI" id="CHEBI:57844"/>
        <dbReference type="ChEBI" id="CHEBI:59789"/>
        <dbReference type="ChEBI" id="CHEBI:78809"/>
        <dbReference type="ChEBI" id="CHEBI:83100"/>
        <dbReference type="EC" id="2.8.1.8"/>
    </reaction>
</comment>
<evidence type="ECO:0000256" key="8">
    <source>
        <dbReference type="HAMAP-Rule" id="MF_00206"/>
    </source>
</evidence>
<dbReference type="SFLD" id="SFLDS00029">
    <property type="entry name" value="Radical_SAM"/>
    <property type="match status" value="1"/>
</dbReference>
<dbReference type="InterPro" id="IPR003698">
    <property type="entry name" value="Lipoyl_synth"/>
</dbReference>
<evidence type="ECO:0000256" key="5">
    <source>
        <dbReference type="ARBA" id="ARBA00023004"/>
    </source>
</evidence>
<proteinExistence type="inferred from homology"/>
<evidence type="ECO:0000256" key="6">
    <source>
        <dbReference type="ARBA" id="ARBA00023014"/>
    </source>
</evidence>
<feature type="binding site" evidence="8">
    <location>
        <position position="42"/>
    </location>
    <ligand>
        <name>[4Fe-4S] cluster</name>
        <dbReference type="ChEBI" id="CHEBI:49883"/>
        <label>1</label>
    </ligand>
</feature>
<evidence type="ECO:0000259" key="10">
    <source>
        <dbReference type="PROSITE" id="PS51918"/>
    </source>
</evidence>
<feature type="binding site" evidence="8">
    <location>
        <position position="67"/>
    </location>
    <ligand>
        <name>[4Fe-4S] cluster</name>
        <dbReference type="ChEBI" id="CHEBI:49883"/>
        <label>2</label>
        <note>4Fe-4S-S-AdoMet</note>
    </ligand>
</feature>
<dbReference type="Pfam" id="PF16881">
    <property type="entry name" value="LIAS_N"/>
    <property type="match status" value="1"/>
</dbReference>
<dbReference type="InterPro" id="IPR007197">
    <property type="entry name" value="rSAM"/>
</dbReference>
<accession>A0ABT5C9I8</accession>
<dbReference type="NCBIfam" id="TIGR00510">
    <property type="entry name" value="lipA"/>
    <property type="match status" value="1"/>
</dbReference>
<evidence type="ECO:0000256" key="9">
    <source>
        <dbReference type="SAM" id="MobiDB-lite"/>
    </source>
</evidence>
<keyword evidence="12" id="KW-1185">Reference proteome</keyword>
<dbReference type="PANTHER" id="PTHR10949">
    <property type="entry name" value="LIPOYL SYNTHASE"/>
    <property type="match status" value="1"/>
</dbReference>
<gene>
    <name evidence="8 11" type="primary">lipA</name>
    <name evidence="11" type="ORF">POL72_35560</name>
</gene>
<dbReference type="PANTHER" id="PTHR10949:SF0">
    <property type="entry name" value="LIPOYL SYNTHASE, MITOCHONDRIAL"/>
    <property type="match status" value="1"/>
</dbReference>
<reference evidence="11 12" key="1">
    <citation type="submission" date="2023-01" db="EMBL/GenBank/DDBJ databases">
        <title>Minimal conservation of predation-associated metabolite biosynthetic gene clusters underscores biosynthetic potential of Myxococcota including descriptions for ten novel species: Archangium lansinium sp. nov., Myxococcus landrumus sp. nov., Nannocystis bai.</title>
        <authorList>
            <person name="Ahearne A."/>
            <person name="Stevens C."/>
            <person name="Dowd S."/>
        </authorList>
    </citation>
    <scope>NUCLEOTIDE SEQUENCE [LARGE SCALE GENOMIC DNA]</scope>
    <source>
        <strain evidence="11 12">WIWO2</strain>
    </source>
</reference>
<dbReference type="InterPro" id="IPR013785">
    <property type="entry name" value="Aldolase_TIM"/>
</dbReference>
<dbReference type="CDD" id="cd01335">
    <property type="entry name" value="Radical_SAM"/>
    <property type="match status" value="1"/>
</dbReference>
<sequence>MAQFSPKPEWLKVRAPGGDTYHHLKETFRKLDLHTVCEEARCPNVGECWREGTATVMLLGDVCTRGCRFCAVTTGDPRGAVDVREPEHVARAIARLSLQYVVMTMVNRDDLLDGGAEHVARTVSRLHALRPDLLIETLVGDFQGHMSAVDMVVDAGPDVFAHNVEVVRRITRVIRDVRSSYDQSLAVLRRAKERQRRLAADAAEAAGGSAPAPRRLTKSSVMVGIGETDDEVLEALRDLRAAGVDIVTIGQYLRPSSKHAPVQRFVEPETFAAFERAALEMGFLYAASAPLVRSSYKAAEVFVRSLMDRGGAALPAAASGAPAGEHPAGVEALLEERLAVARREAARLTAELDPDEPHPPGGPATASATPARLVPAASLVRR</sequence>
<protein>
    <recommendedName>
        <fullName evidence="8">Lipoyl synthase</fullName>
        <ecNumber evidence="8">2.8.1.8</ecNumber>
    </recommendedName>
    <alternativeName>
        <fullName evidence="8">Lip-syn</fullName>
        <shortName evidence="8">LS</shortName>
    </alternativeName>
    <alternativeName>
        <fullName evidence="8">Lipoate synthase</fullName>
    </alternativeName>
    <alternativeName>
        <fullName evidence="8">Lipoic acid synthase</fullName>
    </alternativeName>
    <alternativeName>
        <fullName evidence="8">Sulfur insertion protein LipA</fullName>
    </alternativeName>
</protein>
<comment type="caution">
    <text evidence="11">The sequence shown here is derived from an EMBL/GenBank/DDBJ whole genome shotgun (WGS) entry which is preliminary data.</text>
</comment>
<comment type="subcellular location">
    <subcellularLocation>
        <location evidence="8">Cytoplasm</location>
    </subcellularLocation>
</comment>
<evidence type="ECO:0000256" key="2">
    <source>
        <dbReference type="ARBA" id="ARBA00022679"/>
    </source>
</evidence>
<comment type="pathway">
    <text evidence="8">Protein modification; protein lipoylation via endogenous pathway; protein N(6)-(lipoyl)lysine from octanoyl-[acyl-carrier-protein]: step 2/2.</text>
</comment>
<keyword evidence="2 8" id="KW-0808">Transferase</keyword>
<dbReference type="GO" id="GO:0016992">
    <property type="term" value="F:lipoate synthase activity"/>
    <property type="evidence" value="ECO:0007669"/>
    <property type="project" value="UniProtKB-EC"/>
</dbReference>
<name>A0ABT5C9I8_9BACT</name>
<feature type="binding site" evidence="8">
    <location>
        <position position="295"/>
    </location>
    <ligand>
        <name>[4Fe-4S] cluster</name>
        <dbReference type="ChEBI" id="CHEBI:49883"/>
        <label>1</label>
    </ligand>
</feature>
<evidence type="ECO:0000256" key="1">
    <source>
        <dbReference type="ARBA" id="ARBA00022485"/>
    </source>
</evidence>
<evidence type="ECO:0000313" key="12">
    <source>
        <dbReference type="Proteomes" id="UP001217485"/>
    </source>
</evidence>
<organism evidence="11 12">
    <name type="scientific">Sorangium atrum</name>
    <dbReference type="NCBI Taxonomy" id="2995308"/>
    <lineage>
        <taxon>Bacteria</taxon>
        <taxon>Pseudomonadati</taxon>
        <taxon>Myxococcota</taxon>
        <taxon>Polyangia</taxon>
        <taxon>Polyangiales</taxon>
        <taxon>Polyangiaceae</taxon>
        <taxon>Sorangium</taxon>
    </lineage>
</organism>
<dbReference type="HAMAP" id="MF_00206">
    <property type="entry name" value="Lipoyl_synth"/>
    <property type="match status" value="1"/>
</dbReference>
<dbReference type="RefSeq" id="WP_272101251.1">
    <property type="nucleotide sequence ID" value="NZ_JAQNDK010000004.1"/>
</dbReference>
<dbReference type="NCBIfam" id="NF004019">
    <property type="entry name" value="PRK05481.1"/>
    <property type="match status" value="1"/>
</dbReference>
<dbReference type="PROSITE" id="PS51918">
    <property type="entry name" value="RADICAL_SAM"/>
    <property type="match status" value="1"/>
</dbReference>
<comment type="function">
    <text evidence="8">Catalyzes the radical-mediated insertion of two sulfur atoms into the C-6 and C-8 positions of the octanoyl moiety bound to the lipoyl domains of lipoate-dependent enzymes, thereby converting the octanoylated domains into lipoylated derivatives.</text>
</comment>
<dbReference type="SFLD" id="SFLDG01058">
    <property type="entry name" value="lipoyl_synthase_like"/>
    <property type="match status" value="1"/>
</dbReference>
<dbReference type="SMART" id="SM00729">
    <property type="entry name" value="Elp3"/>
    <property type="match status" value="1"/>
</dbReference>
<dbReference type="PIRSF" id="PIRSF005963">
    <property type="entry name" value="Lipoyl_synth"/>
    <property type="match status" value="1"/>
</dbReference>
<feature type="domain" description="Radical SAM core" evidence="10">
    <location>
        <begin position="49"/>
        <end position="284"/>
    </location>
</feature>
<dbReference type="EC" id="2.8.1.8" evidence="8"/>
<keyword evidence="6 8" id="KW-0411">Iron-sulfur</keyword>